<evidence type="ECO:0000313" key="3">
    <source>
        <dbReference type="EMBL" id="VDO91498.1"/>
    </source>
</evidence>
<protein>
    <recommendedName>
        <fullName evidence="2">C2H2-type domain-containing protein</fullName>
    </recommendedName>
</protein>
<dbReference type="PROSITE" id="PS50157">
    <property type="entry name" value="ZINC_FINGER_C2H2_2"/>
    <property type="match status" value="1"/>
</dbReference>
<keyword evidence="1" id="KW-0863">Zinc-finger</keyword>
<keyword evidence="4" id="KW-1185">Reference proteome</keyword>
<keyword evidence="1" id="KW-0479">Metal-binding</keyword>
<dbReference type="Proteomes" id="UP000269396">
    <property type="component" value="Unassembled WGS sequence"/>
</dbReference>
<dbReference type="EMBL" id="UZAL01004928">
    <property type="protein sequence ID" value="VDO91498.1"/>
    <property type="molecule type" value="Genomic_DNA"/>
</dbReference>
<evidence type="ECO:0000259" key="2">
    <source>
        <dbReference type="PROSITE" id="PS50157"/>
    </source>
</evidence>
<reference evidence="3 4" key="1">
    <citation type="submission" date="2018-11" db="EMBL/GenBank/DDBJ databases">
        <authorList>
            <consortium name="Pathogen Informatics"/>
        </authorList>
    </citation>
    <scope>NUCLEOTIDE SEQUENCE [LARGE SCALE GENOMIC DNA]</scope>
    <source>
        <strain>Denwood</strain>
        <strain evidence="4">Zambia</strain>
    </source>
</reference>
<dbReference type="Gene3D" id="3.30.160.60">
    <property type="entry name" value="Classic Zinc Finger"/>
    <property type="match status" value="1"/>
</dbReference>
<organism evidence="3 4">
    <name type="scientific">Schistosoma mattheei</name>
    <dbReference type="NCBI Taxonomy" id="31246"/>
    <lineage>
        <taxon>Eukaryota</taxon>
        <taxon>Metazoa</taxon>
        <taxon>Spiralia</taxon>
        <taxon>Lophotrochozoa</taxon>
        <taxon>Platyhelminthes</taxon>
        <taxon>Trematoda</taxon>
        <taxon>Digenea</taxon>
        <taxon>Strigeidida</taxon>
        <taxon>Schistosomatoidea</taxon>
        <taxon>Schistosomatidae</taxon>
        <taxon>Schistosoma</taxon>
    </lineage>
</organism>
<name>A0A3P8CU75_9TREM</name>
<proteinExistence type="predicted"/>
<dbReference type="GO" id="GO:0008270">
    <property type="term" value="F:zinc ion binding"/>
    <property type="evidence" value="ECO:0007669"/>
    <property type="project" value="UniProtKB-KW"/>
</dbReference>
<evidence type="ECO:0000313" key="4">
    <source>
        <dbReference type="Proteomes" id="UP000269396"/>
    </source>
</evidence>
<feature type="domain" description="C2H2-type" evidence="2">
    <location>
        <begin position="3"/>
        <end position="36"/>
    </location>
</feature>
<dbReference type="AlphaFoldDB" id="A0A3P8CU75"/>
<keyword evidence="1" id="KW-0862">Zinc</keyword>
<evidence type="ECO:0000256" key="1">
    <source>
        <dbReference type="PROSITE-ProRule" id="PRU00042"/>
    </source>
</evidence>
<dbReference type="PROSITE" id="PS00028">
    <property type="entry name" value="ZINC_FINGER_C2H2_1"/>
    <property type="match status" value="1"/>
</dbReference>
<dbReference type="InterPro" id="IPR013087">
    <property type="entry name" value="Znf_C2H2_type"/>
</dbReference>
<sequence length="41" mass="4746">MKHKCPDCNRCFSSHKAFERHTLRSHAPAHHSDEKPGIYSV</sequence>
<gene>
    <name evidence="3" type="ORF">SMTD_LOCUS3051</name>
</gene>
<accession>A0A3P8CU75</accession>